<protein>
    <submittedName>
        <fullName evidence="4">NADH:ubiquinone oxidoreductase, F subunit</fullName>
    </submittedName>
</protein>
<evidence type="ECO:0000256" key="2">
    <source>
        <dbReference type="ARBA" id="ARBA00022827"/>
    </source>
</evidence>
<dbReference type="Pfam" id="PF00175">
    <property type="entry name" value="NAD_binding_1"/>
    <property type="match status" value="1"/>
</dbReference>
<sequence length="125" mass="14111">FMATGSGLAPLKLMFEHLLRVEKTKKNLVLYLGLNNCEDVFMEEYFASIAKEFSNFKYHIAVCNKSAKWKGAIGFITPLVKNDFPDASKCSAYLCGNKFMINDVTKVLTANGCPAERIYFEKYDA</sequence>
<proteinExistence type="predicted"/>
<dbReference type="PANTHER" id="PTHR43644">
    <property type="entry name" value="NA(+)-TRANSLOCATING NADH-QUINONE REDUCTASE SUBUNIT"/>
    <property type="match status" value="1"/>
</dbReference>
<dbReference type="Proteomes" id="UP000033848">
    <property type="component" value="Unassembled WGS sequence"/>
</dbReference>
<evidence type="ECO:0000259" key="3">
    <source>
        <dbReference type="Pfam" id="PF00175"/>
    </source>
</evidence>
<comment type="caution">
    <text evidence="4">The sequence shown here is derived from an EMBL/GenBank/DDBJ whole genome shotgun (WGS) entry which is preliminary data.</text>
</comment>
<dbReference type="AlphaFoldDB" id="A0A0G1D2Z8"/>
<dbReference type="InterPro" id="IPR039261">
    <property type="entry name" value="FNR_nucleotide-bd"/>
</dbReference>
<dbReference type="InterPro" id="IPR001433">
    <property type="entry name" value="OxRdtase_FAD/NAD-bd"/>
</dbReference>
<dbReference type="PANTHER" id="PTHR43644:SF1">
    <property type="entry name" value="NAD(P)H-FLAVIN REDUCTASE"/>
    <property type="match status" value="1"/>
</dbReference>
<keyword evidence="4" id="KW-0830">Ubiquinone</keyword>
<evidence type="ECO:0000313" key="5">
    <source>
        <dbReference type="Proteomes" id="UP000033848"/>
    </source>
</evidence>
<feature type="domain" description="Oxidoreductase FAD/NAD(P)-binding" evidence="3">
    <location>
        <begin position="1"/>
        <end position="105"/>
    </location>
</feature>
<keyword evidence="1" id="KW-0285">Flavoprotein</keyword>
<reference evidence="4 5" key="1">
    <citation type="journal article" date="2015" name="Nature">
        <title>rRNA introns, odd ribosomes, and small enigmatic genomes across a large radiation of phyla.</title>
        <authorList>
            <person name="Brown C.T."/>
            <person name="Hug L.A."/>
            <person name="Thomas B.C."/>
            <person name="Sharon I."/>
            <person name="Castelle C.J."/>
            <person name="Singh A."/>
            <person name="Wilkins M.J."/>
            <person name="Williams K.H."/>
            <person name="Banfield J.F."/>
        </authorList>
    </citation>
    <scope>NUCLEOTIDE SEQUENCE [LARGE SCALE GENOMIC DNA]</scope>
</reference>
<gene>
    <name evidence="4" type="ORF">UV35_C0045G0001</name>
</gene>
<dbReference type="Gene3D" id="3.40.50.80">
    <property type="entry name" value="Nucleotide-binding domain of ferredoxin-NADP reductase (FNR) module"/>
    <property type="match status" value="1"/>
</dbReference>
<dbReference type="EMBL" id="LCED01000045">
    <property type="protein sequence ID" value="KKS65271.1"/>
    <property type="molecule type" value="Genomic_DNA"/>
</dbReference>
<dbReference type="SUPFAM" id="SSF52343">
    <property type="entry name" value="Ferredoxin reductase-like, C-terminal NADP-linked domain"/>
    <property type="match status" value="1"/>
</dbReference>
<name>A0A0G1D2Z8_UNCKA</name>
<accession>A0A0G1D2Z8</accession>
<keyword evidence="2" id="KW-0274">FAD</keyword>
<evidence type="ECO:0000256" key="1">
    <source>
        <dbReference type="ARBA" id="ARBA00022630"/>
    </source>
</evidence>
<organism evidence="4 5">
    <name type="scientific">candidate division WWE3 bacterium GW2011_GWB1_42_6</name>
    <dbReference type="NCBI Taxonomy" id="1619115"/>
    <lineage>
        <taxon>Bacteria</taxon>
        <taxon>Katanobacteria</taxon>
    </lineage>
</organism>
<dbReference type="GO" id="GO:0016491">
    <property type="term" value="F:oxidoreductase activity"/>
    <property type="evidence" value="ECO:0007669"/>
    <property type="project" value="InterPro"/>
</dbReference>
<evidence type="ECO:0000313" key="4">
    <source>
        <dbReference type="EMBL" id="KKS65271.1"/>
    </source>
</evidence>
<feature type="non-terminal residue" evidence="4">
    <location>
        <position position="1"/>
    </location>
</feature>